<evidence type="ECO:0000259" key="1">
    <source>
        <dbReference type="Pfam" id="PF10088"/>
    </source>
</evidence>
<dbReference type="EMBL" id="FPIA01000026">
    <property type="protein sequence ID" value="SFV88257.1"/>
    <property type="molecule type" value="Genomic_DNA"/>
</dbReference>
<protein>
    <submittedName>
        <fullName evidence="2">ATPase involved in DNA repair</fullName>
    </submittedName>
</protein>
<sequence length="239" mass="27402">MTVNKVEYITKELPQLTLDITKIESEIQRLSHTESKLSKKVYKNDVIEDLNKIAVTLNKNYEDKGKWMERKERLKTSRQEIAQIEGKLSSIDEEIESKDDAIQQKISIFNEYFSKISNKLYEESFILSSNKSNGCYGLDISSLDGNVGTGMKKGQIAAFDLAYIQFADKLKLKCLHFILHDQIETVHGNQILKILTNIVPEINCQYIAPILKDKLPSGLDVSKYTVLNLSQDEKLFKIY</sequence>
<dbReference type="Pfam" id="PF10088">
    <property type="entry name" value="DUF2326"/>
    <property type="match status" value="1"/>
</dbReference>
<reference evidence="2" key="1">
    <citation type="submission" date="2016-10" db="EMBL/GenBank/DDBJ databases">
        <authorList>
            <person name="de Groot N.N."/>
        </authorList>
    </citation>
    <scope>NUCLEOTIDE SEQUENCE</scope>
</reference>
<feature type="domain" description="DUF2326" evidence="1">
    <location>
        <begin position="116"/>
        <end position="238"/>
    </location>
</feature>
<accession>A0A1W1E322</accession>
<proteinExistence type="predicted"/>
<dbReference type="InterPro" id="IPR018760">
    <property type="entry name" value="DUF2326"/>
</dbReference>
<name>A0A1W1E322_9ZZZZ</name>
<organism evidence="2">
    <name type="scientific">hydrothermal vent metagenome</name>
    <dbReference type="NCBI Taxonomy" id="652676"/>
    <lineage>
        <taxon>unclassified sequences</taxon>
        <taxon>metagenomes</taxon>
        <taxon>ecological metagenomes</taxon>
    </lineage>
</organism>
<dbReference type="AlphaFoldDB" id="A0A1W1E322"/>
<evidence type="ECO:0000313" key="2">
    <source>
        <dbReference type="EMBL" id="SFV88257.1"/>
    </source>
</evidence>
<gene>
    <name evidence="2" type="ORF">MNB_SUP05-SYMBIONT-7-377</name>
</gene>